<reference evidence="1" key="1">
    <citation type="submission" date="2021-04" db="EMBL/GenBank/DDBJ databases">
        <title>Dactylosporangium aurantiacum NRRL B-8018 full assembly.</title>
        <authorList>
            <person name="Hartkoorn R.C."/>
            <person name="Beaudoing E."/>
            <person name="Hot D."/>
        </authorList>
    </citation>
    <scope>NUCLEOTIDE SEQUENCE</scope>
    <source>
        <strain evidence="1">NRRL B-8018</strain>
    </source>
</reference>
<evidence type="ECO:0000313" key="1">
    <source>
        <dbReference type="EMBL" id="UWZ58049.1"/>
    </source>
</evidence>
<dbReference type="Proteomes" id="UP001058003">
    <property type="component" value="Chromosome"/>
</dbReference>
<organism evidence="1 2">
    <name type="scientific">Dactylosporangium aurantiacum</name>
    <dbReference type="NCBI Taxonomy" id="35754"/>
    <lineage>
        <taxon>Bacteria</taxon>
        <taxon>Bacillati</taxon>
        <taxon>Actinomycetota</taxon>
        <taxon>Actinomycetes</taxon>
        <taxon>Micromonosporales</taxon>
        <taxon>Micromonosporaceae</taxon>
        <taxon>Dactylosporangium</taxon>
    </lineage>
</organism>
<dbReference type="OrthoDB" id="292843at2"/>
<evidence type="ECO:0008006" key="3">
    <source>
        <dbReference type="Google" id="ProtNLM"/>
    </source>
</evidence>
<dbReference type="RefSeq" id="WP_033366993.1">
    <property type="nucleotide sequence ID" value="NZ_CP073767.1"/>
</dbReference>
<dbReference type="EMBL" id="CP073767">
    <property type="protein sequence ID" value="UWZ58049.1"/>
    <property type="molecule type" value="Genomic_DNA"/>
</dbReference>
<dbReference type="AlphaFoldDB" id="A0A9Q9IKY0"/>
<gene>
    <name evidence="1" type="ORF">Daura_18895</name>
</gene>
<name>A0A9Q9IKY0_9ACTN</name>
<accession>A0A9Q9IKY0</accession>
<dbReference type="Gene3D" id="1.25.10.10">
    <property type="entry name" value="Leucine-rich Repeat Variant"/>
    <property type="match status" value="2"/>
</dbReference>
<dbReference type="KEGG" id="daur:Daura_18895"/>
<protein>
    <recommendedName>
        <fullName evidence="3">PBS lyase HEAT domain protein repeat-containing protein</fullName>
    </recommendedName>
</protein>
<proteinExistence type="predicted"/>
<keyword evidence="2" id="KW-1185">Reference proteome</keyword>
<sequence length="684" mass="69931">MIKDLDELGGVDWGALSHAWGAADDVPDLLRRLVGPDPRGRADALGELRGTVHRHGDVFDGTVAAIPFLLAVAGDARVPDRAGVLRLLAGIGGATRREDPGPDCTAARAAVAGAAPLLLRLLDDADPEVRRAVPAALLVQRGDAGPALAALRARLAVEPDADVRGALAAAVAGLGRLAAAGLVSGVDPIAAGAWFAGWLTAPDPAGAQVRGRLTAVADLVGTAPEALAGDLVPVVAGLLRADLEAADQALPALRVSRVEDLTDLVSPARLDGPVAAAGSRDALVEDLSMSLRERVEDRVELLTCLLAAGAPAARSAALRPALGLIGYWRGDYTGLVTLLGAQLTDGRLAGRAALVLEHLDALAAPATDALADAVMSAAPASPYGDGPPPWVVTWPGWEPTVGPTLWALAALHDDRALPAVRAVLDRDVPVRGAGPLVTRYATTAPDLLATLRRRCTAQAGSAAAGHRRLLALLATALGPAAAEAVPELLAGPIDPVTANALGRIGPDAAAAVPALRGMLDRDDGVEAVVAVVLWQVTGEAGQAVELLARHLDDPWDATAGVADAAGRLGPAGAALEAPLRALVDADDDRVHVAAARALWRITGDAETPLPVLARLWTARPARRAEIAAHLAAIGPAARALRDLAAAEARQPFRHSAALNGWSSRQVALDVALLRDCRTILDATG</sequence>
<evidence type="ECO:0000313" key="2">
    <source>
        <dbReference type="Proteomes" id="UP001058003"/>
    </source>
</evidence>
<dbReference type="InterPro" id="IPR016024">
    <property type="entry name" value="ARM-type_fold"/>
</dbReference>
<dbReference type="InterPro" id="IPR011989">
    <property type="entry name" value="ARM-like"/>
</dbReference>
<dbReference type="SUPFAM" id="SSF48371">
    <property type="entry name" value="ARM repeat"/>
    <property type="match status" value="1"/>
</dbReference>